<feature type="non-terminal residue" evidence="1">
    <location>
        <position position="40"/>
    </location>
</feature>
<dbReference type="STRING" id="930117.SAMN05216225_10045"/>
<reference evidence="1 2" key="1">
    <citation type="submission" date="2016-11" db="EMBL/GenBank/DDBJ databases">
        <authorList>
            <person name="Jaros S."/>
            <person name="Januszkiewicz K."/>
            <person name="Wedrychowicz H."/>
        </authorList>
    </citation>
    <scope>NUCLEOTIDE SEQUENCE [LARGE SCALE GENOMIC DNA]</scope>
    <source>
        <strain evidence="1 2">IBRC-M 10683</strain>
    </source>
</reference>
<keyword evidence="2" id="KW-1185">Reference proteome</keyword>
<evidence type="ECO:0000313" key="1">
    <source>
        <dbReference type="EMBL" id="SHF75133.1"/>
    </source>
</evidence>
<sequence>MVVESGVERIPLVGERVLFRGERILEVGEHFDMGRERFPW</sequence>
<proteinExistence type="predicted"/>
<gene>
    <name evidence="1" type="ORF">SAMN05216225_10045</name>
</gene>
<dbReference type="EMBL" id="FQVW01000004">
    <property type="protein sequence ID" value="SHF75133.1"/>
    <property type="molecule type" value="Genomic_DNA"/>
</dbReference>
<organism evidence="1 2">
    <name type="scientific">Ornithinibacillus halophilus</name>
    <dbReference type="NCBI Taxonomy" id="930117"/>
    <lineage>
        <taxon>Bacteria</taxon>
        <taxon>Bacillati</taxon>
        <taxon>Bacillota</taxon>
        <taxon>Bacilli</taxon>
        <taxon>Bacillales</taxon>
        <taxon>Bacillaceae</taxon>
        <taxon>Ornithinibacillus</taxon>
    </lineage>
</organism>
<name>A0A1M5E798_9BACI</name>
<dbReference type="AlphaFoldDB" id="A0A1M5E798"/>
<dbReference type="Proteomes" id="UP000183988">
    <property type="component" value="Unassembled WGS sequence"/>
</dbReference>
<evidence type="ECO:0000313" key="2">
    <source>
        <dbReference type="Proteomes" id="UP000183988"/>
    </source>
</evidence>
<protein>
    <submittedName>
        <fullName evidence="1">Uncharacterized protein</fullName>
    </submittedName>
</protein>
<accession>A0A1M5E798</accession>